<evidence type="ECO:0000313" key="3">
    <source>
        <dbReference type="Proteomes" id="UP000199086"/>
    </source>
</evidence>
<feature type="region of interest" description="Disordered" evidence="1">
    <location>
        <begin position="77"/>
        <end position="108"/>
    </location>
</feature>
<dbReference type="AlphaFoldDB" id="A0A1G6GD78"/>
<dbReference type="Proteomes" id="UP000199086">
    <property type="component" value="Unassembled WGS sequence"/>
</dbReference>
<reference evidence="2 3" key="1">
    <citation type="submission" date="2016-06" db="EMBL/GenBank/DDBJ databases">
        <authorList>
            <person name="Olsen C.W."/>
            <person name="Carey S."/>
            <person name="Hinshaw L."/>
            <person name="Karasin A.I."/>
        </authorList>
    </citation>
    <scope>NUCLEOTIDE SEQUENCE [LARGE SCALE GENOMIC DNA]</scope>
    <source>
        <strain evidence="2 3">LZ-22</strain>
    </source>
</reference>
<sequence>MSKVSRLDDCRRDLDASLDDFDRAVGPKELLAAARAVRACTEALEQAAVLQARADGASWAKIGAAYGLTKQGAQQRFRERAAAADDKAIEAPGSPDIPTSTPSEDGRE</sequence>
<feature type="compositionally biased region" description="Basic and acidic residues" evidence="1">
    <location>
        <begin position="77"/>
        <end position="89"/>
    </location>
</feature>
<gene>
    <name evidence="2" type="ORF">GA0111570_101193</name>
</gene>
<evidence type="ECO:0000256" key="1">
    <source>
        <dbReference type="SAM" id="MobiDB-lite"/>
    </source>
</evidence>
<dbReference type="EMBL" id="FMYF01000001">
    <property type="protein sequence ID" value="SDB79920.1"/>
    <property type="molecule type" value="Genomic_DNA"/>
</dbReference>
<dbReference type="RefSeq" id="WP_092605453.1">
    <property type="nucleotide sequence ID" value="NZ_FMYF01000001.1"/>
</dbReference>
<protein>
    <submittedName>
        <fullName evidence="2">Uncharacterized protein</fullName>
    </submittedName>
</protein>
<evidence type="ECO:0000313" key="2">
    <source>
        <dbReference type="EMBL" id="SDB79920.1"/>
    </source>
</evidence>
<name>A0A1G6GD78_9ACTN</name>
<organism evidence="2 3">
    <name type="scientific">Raineyella antarctica</name>
    <dbReference type="NCBI Taxonomy" id="1577474"/>
    <lineage>
        <taxon>Bacteria</taxon>
        <taxon>Bacillati</taxon>
        <taxon>Actinomycetota</taxon>
        <taxon>Actinomycetes</taxon>
        <taxon>Propionibacteriales</taxon>
        <taxon>Propionibacteriaceae</taxon>
        <taxon>Raineyella</taxon>
    </lineage>
</organism>
<keyword evidence="3" id="KW-1185">Reference proteome</keyword>
<proteinExistence type="predicted"/>
<dbReference type="OrthoDB" id="3579809at2"/>
<accession>A0A1G6GD78</accession>
<feature type="compositionally biased region" description="Polar residues" evidence="1">
    <location>
        <begin position="97"/>
        <end position="108"/>
    </location>
</feature>